<organism evidence="6 7">
    <name type="scientific">Faecalibacterium prausnitzii</name>
    <dbReference type="NCBI Taxonomy" id="853"/>
    <lineage>
        <taxon>Bacteria</taxon>
        <taxon>Bacillati</taxon>
        <taxon>Bacillota</taxon>
        <taxon>Clostridia</taxon>
        <taxon>Eubacteriales</taxon>
        <taxon>Oscillospiraceae</taxon>
        <taxon>Faecalibacterium</taxon>
    </lineage>
</organism>
<dbReference type="InterPro" id="IPR002641">
    <property type="entry name" value="PNPLA_dom"/>
</dbReference>
<dbReference type="Proteomes" id="UP000251634">
    <property type="component" value="Unassembled WGS sequence"/>
</dbReference>
<feature type="short sequence motif" description="GXSXG" evidence="4">
    <location>
        <begin position="49"/>
        <end position="53"/>
    </location>
</feature>
<evidence type="ECO:0000256" key="3">
    <source>
        <dbReference type="ARBA" id="ARBA00023098"/>
    </source>
</evidence>
<dbReference type="PANTHER" id="PTHR14226">
    <property type="entry name" value="NEUROPATHY TARGET ESTERASE/SWISS CHEESE D.MELANOGASTER"/>
    <property type="match status" value="1"/>
</dbReference>
<dbReference type="PROSITE" id="PS51635">
    <property type="entry name" value="PNPLA"/>
    <property type="match status" value="1"/>
</dbReference>
<feature type="short sequence motif" description="GXGXXG" evidence="4">
    <location>
        <begin position="22"/>
        <end position="27"/>
    </location>
</feature>
<evidence type="ECO:0000313" key="6">
    <source>
        <dbReference type="EMBL" id="RAW50089.1"/>
    </source>
</evidence>
<feature type="active site" description="Proton acceptor" evidence="4">
    <location>
        <position position="182"/>
    </location>
</feature>
<protein>
    <submittedName>
        <fullName evidence="6">Phospholipase</fullName>
    </submittedName>
</protein>
<keyword evidence="2 4" id="KW-0442">Lipid degradation</keyword>
<keyword evidence="1 4" id="KW-0378">Hydrolase</keyword>
<evidence type="ECO:0000259" key="5">
    <source>
        <dbReference type="PROSITE" id="PS51635"/>
    </source>
</evidence>
<feature type="short sequence motif" description="DGA/G" evidence="4">
    <location>
        <begin position="182"/>
        <end position="184"/>
    </location>
</feature>
<dbReference type="GO" id="GO:0016787">
    <property type="term" value="F:hydrolase activity"/>
    <property type="evidence" value="ECO:0007669"/>
    <property type="project" value="UniProtKB-UniRule"/>
</dbReference>
<dbReference type="Pfam" id="PF01734">
    <property type="entry name" value="Patatin"/>
    <property type="match status" value="1"/>
</dbReference>
<accession>A0A329TLF1</accession>
<feature type="domain" description="PNPLA" evidence="5">
    <location>
        <begin position="18"/>
        <end position="195"/>
    </location>
</feature>
<evidence type="ECO:0000256" key="1">
    <source>
        <dbReference type="ARBA" id="ARBA00022801"/>
    </source>
</evidence>
<comment type="caution">
    <text evidence="6">The sequence shown here is derived from an EMBL/GenBank/DDBJ whole genome shotgun (WGS) entry which is preliminary data.</text>
</comment>
<dbReference type="PANTHER" id="PTHR14226:SF29">
    <property type="entry name" value="NEUROPATHY TARGET ESTERASE SWS"/>
    <property type="match status" value="1"/>
</dbReference>
<gene>
    <name evidence="6" type="ORF">C4N25_07875</name>
</gene>
<dbReference type="InterPro" id="IPR050301">
    <property type="entry name" value="NTE"/>
</dbReference>
<dbReference type="CDD" id="cd07209">
    <property type="entry name" value="Pat_hypo_Ecoli_Z1214_like"/>
    <property type="match status" value="1"/>
</dbReference>
<evidence type="ECO:0000256" key="2">
    <source>
        <dbReference type="ARBA" id="ARBA00022963"/>
    </source>
</evidence>
<dbReference type="GO" id="GO:0016042">
    <property type="term" value="P:lipid catabolic process"/>
    <property type="evidence" value="ECO:0007669"/>
    <property type="project" value="UniProtKB-UniRule"/>
</dbReference>
<sequence length="397" mass="43560">MAWNRPVNHSVNAPVRALVLAGGGARGSYQVGVWRALTELGWRPGIITGTSVGSLNGAMFALDLYETARDMWLTIRSQDVMELPEQNADLSELHAFLRDVVRQGGMDVSPLEEIVERVLDEDALRASPIRLGLVTVEQRGLKARELALDDIPHGKVKDYLLASAACFPALRAHIIDGVSYLDGGYRDNMPTALAQKMGADELVCVDLEGVGITRPNRTGLPTTLIRSYWELGDILHFDPDTARRNMELGYYDTRRAMGYLRGCAYAVSCDARSCQDAAAFAWQFGQQQKSVREKYPVTLTADLALRLANLKDAELAPLEAAAEDVGVDPTQFYTTETLGKAFLEKCEKDRIESFAPLFEGSGRAADAARAALLPNTFLQALVYRVLTGPVLPEVIEK</sequence>
<dbReference type="Gene3D" id="3.40.1090.10">
    <property type="entry name" value="Cytosolic phospholipase A2 catalytic domain"/>
    <property type="match status" value="1"/>
</dbReference>
<evidence type="ECO:0000256" key="4">
    <source>
        <dbReference type="PROSITE-ProRule" id="PRU01161"/>
    </source>
</evidence>
<dbReference type="InterPro" id="IPR016035">
    <property type="entry name" value="Acyl_Trfase/lysoPLipase"/>
</dbReference>
<dbReference type="AlphaFoldDB" id="A0A329TLF1"/>
<feature type="active site" description="Nucleophile" evidence="4">
    <location>
        <position position="51"/>
    </location>
</feature>
<dbReference type="EMBL" id="PRKZ01000004">
    <property type="protein sequence ID" value="RAW50089.1"/>
    <property type="molecule type" value="Genomic_DNA"/>
</dbReference>
<dbReference type="RefSeq" id="WP_112115607.1">
    <property type="nucleotide sequence ID" value="NZ_PRKZ01000004.1"/>
</dbReference>
<evidence type="ECO:0000313" key="7">
    <source>
        <dbReference type="Proteomes" id="UP000251634"/>
    </source>
</evidence>
<reference evidence="6 7" key="1">
    <citation type="submission" date="2018-02" db="EMBL/GenBank/DDBJ databases">
        <title>Complete genome sequencing of Faecalibacterium prausnitzii strains isolated from the human gut.</title>
        <authorList>
            <person name="Fitzgerald B.C."/>
            <person name="Shkoporov A.N."/>
            <person name="Ross P.R."/>
            <person name="Hill C."/>
        </authorList>
    </citation>
    <scope>NUCLEOTIDE SEQUENCE [LARGE SCALE GENOMIC DNA]</scope>
    <source>
        <strain evidence="6 7">APC942/8-14-2</strain>
    </source>
</reference>
<dbReference type="SUPFAM" id="SSF52151">
    <property type="entry name" value="FabD/lysophospholipase-like"/>
    <property type="match status" value="1"/>
</dbReference>
<proteinExistence type="predicted"/>
<keyword evidence="3 4" id="KW-0443">Lipid metabolism</keyword>
<name>A0A329TLF1_9FIRM</name>